<comment type="caution">
    <text evidence="1">The sequence shown here is derived from an EMBL/GenBank/DDBJ whole genome shotgun (WGS) entry which is preliminary data.</text>
</comment>
<reference evidence="2" key="1">
    <citation type="submission" date="2017-03" db="EMBL/GenBank/DDBJ databases">
        <title>Phytopthora megakarya and P. palmivora, two closely related causual agents of cacao black pod achieved similar genome size and gene model numbers by different mechanisms.</title>
        <authorList>
            <person name="Ali S."/>
            <person name="Shao J."/>
            <person name="Larry D.J."/>
            <person name="Kronmiller B."/>
            <person name="Shen D."/>
            <person name="Strem M.D."/>
            <person name="Melnick R.L."/>
            <person name="Guiltinan M.J."/>
            <person name="Tyler B.M."/>
            <person name="Meinhardt L.W."/>
            <person name="Bailey B.A."/>
        </authorList>
    </citation>
    <scope>NUCLEOTIDE SEQUENCE [LARGE SCALE GENOMIC DNA]</scope>
    <source>
        <strain evidence="2">zdho120</strain>
    </source>
</reference>
<accession>A0A225WNP4</accession>
<gene>
    <name evidence="1" type="ORF">PHMEG_0006917</name>
</gene>
<name>A0A225WNP4_9STRA</name>
<keyword evidence="2" id="KW-1185">Reference proteome</keyword>
<sequence length="123" mass="14714">MVLKSPTYYMELVKEVDALPPQERLCRIPEVLRELAVSLAEDTSYGQRFRFTSYLKDMIPWINKMVRQQYLELFIVFIERVEVFARRLPRSDQKRGLLRYIGDTKWNGVKNTNEKAMNNSRCY</sequence>
<dbReference type="OrthoDB" id="96899at2759"/>
<organism evidence="1 2">
    <name type="scientific">Phytophthora megakarya</name>
    <dbReference type="NCBI Taxonomy" id="4795"/>
    <lineage>
        <taxon>Eukaryota</taxon>
        <taxon>Sar</taxon>
        <taxon>Stramenopiles</taxon>
        <taxon>Oomycota</taxon>
        <taxon>Peronosporomycetes</taxon>
        <taxon>Peronosporales</taxon>
        <taxon>Peronosporaceae</taxon>
        <taxon>Phytophthora</taxon>
    </lineage>
</organism>
<evidence type="ECO:0000313" key="1">
    <source>
        <dbReference type="EMBL" id="OWZ18918.1"/>
    </source>
</evidence>
<dbReference type="AlphaFoldDB" id="A0A225WNP4"/>
<protein>
    <submittedName>
        <fullName evidence="1">Uncharacterized protein</fullName>
    </submittedName>
</protein>
<proteinExistence type="predicted"/>
<dbReference type="Proteomes" id="UP000198211">
    <property type="component" value="Unassembled WGS sequence"/>
</dbReference>
<evidence type="ECO:0000313" key="2">
    <source>
        <dbReference type="Proteomes" id="UP000198211"/>
    </source>
</evidence>
<dbReference type="EMBL" id="NBNE01000516">
    <property type="protein sequence ID" value="OWZ18918.1"/>
    <property type="molecule type" value="Genomic_DNA"/>
</dbReference>